<dbReference type="AlphaFoldDB" id="A0A822Y971"/>
<gene>
    <name evidence="1" type="ORF">HUJ06_027606</name>
</gene>
<comment type="caution">
    <text evidence="1">The sequence shown here is derived from an EMBL/GenBank/DDBJ whole genome shotgun (WGS) entry which is preliminary data.</text>
</comment>
<proteinExistence type="predicted"/>
<accession>A0A822Y971</accession>
<keyword evidence="2" id="KW-1185">Reference proteome</keyword>
<evidence type="ECO:0000313" key="1">
    <source>
        <dbReference type="EMBL" id="DAD26138.1"/>
    </source>
</evidence>
<dbReference type="EMBL" id="DUZY01000002">
    <property type="protein sequence ID" value="DAD26138.1"/>
    <property type="molecule type" value="Genomic_DNA"/>
</dbReference>
<reference evidence="1 2" key="1">
    <citation type="journal article" date="2020" name="Mol. Biol. Evol.">
        <title>Distinct Expression and Methylation Patterns for Genes with Different Fates following a Single Whole-Genome Duplication in Flowering Plants.</title>
        <authorList>
            <person name="Shi T."/>
            <person name="Rahmani R.S."/>
            <person name="Gugger P.F."/>
            <person name="Wang M."/>
            <person name="Li H."/>
            <person name="Zhang Y."/>
            <person name="Li Z."/>
            <person name="Wang Q."/>
            <person name="Van de Peer Y."/>
            <person name="Marchal K."/>
            <person name="Chen J."/>
        </authorList>
    </citation>
    <scope>NUCLEOTIDE SEQUENCE [LARGE SCALE GENOMIC DNA]</scope>
    <source>
        <tissue evidence="1">Leaf</tissue>
    </source>
</reference>
<protein>
    <submittedName>
        <fullName evidence="1">Uncharacterized protein</fullName>
    </submittedName>
</protein>
<sequence length="37" mass="4112">MAGVVETPLGSKTVVFALMKVPNIHKNRILICIFENK</sequence>
<evidence type="ECO:0000313" key="2">
    <source>
        <dbReference type="Proteomes" id="UP000607653"/>
    </source>
</evidence>
<dbReference type="Proteomes" id="UP000607653">
    <property type="component" value="Unassembled WGS sequence"/>
</dbReference>
<name>A0A822Y971_NELNU</name>
<organism evidence="1 2">
    <name type="scientific">Nelumbo nucifera</name>
    <name type="common">Sacred lotus</name>
    <dbReference type="NCBI Taxonomy" id="4432"/>
    <lineage>
        <taxon>Eukaryota</taxon>
        <taxon>Viridiplantae</taxon>
        <taxon>Streptophyta</taxon>
        <taxon>Embryophyta</taxon>
        <taxon>Tracheophyta</taxon>
        <taxon>Spermatophyta</taxon>
        <taxon>Magnoliopsida</taxon>
        <taxon>Proteales</taxon>
        <taxon>Nelumbonaceae</taxon>
        <taxon>Nelumbo</taxon>
    </lineage>
</organism>